<comment type="caution">
    <text evidence="1">The sequence shown here is derived from an EMBL/GenBank/DDBJ whole genome shotgun (WGS) entry which is preliminary data.</text>
</comment>
<organism evidence="1 2">
    <name type="scientific">Candida boidinii</name>
    <name type="common">Yeast</name>
    <dbReference type="NCBI Taxonomy" id="5477"/>
    <lineage>
        <taxon>Eukaryota</taxon>
        <taxon>Fungi</taxon>
        <taxon>Dikarya</taxon>
        <taxon>Ascomycota</taxon>
        <taxon>Saccharomycotina</taxon>
        <taxon>Pichiomycetes</taxon>
        <taxon>Pichiales</taxon>
        <taxon>Pichiaceae</taxon>
        <taxon>Ogataea</taxon>
        <taxon>Ogataea/Candida clade</taxon>
    </lineage>
</organism>
<accession>A0ACB5TLE6</accession>
<dbReference type="EMBL" id="BSXV01000804">
    <property type="protein sequence ID" value="GME90680.1"/>
    <property type="molecule type" value="Genomic_DNA"/>
</dbReference>
<evidence type="ECO:0000313" key="1">
    <source>
        <dbReference type="EMBL" id="GME90680.1"/>
    </source>
</evidence>
<keyword evidence="2" id="KW-1185">Reference proteome</keyword>
<protein>
    <submittedName>
        <fullName evidence="1">Unnamed protein product</fullName>
    </submittedName>
</protein>
<sequence length="296" mass="33878">MEIAHRDLKPENILLEITPKTKLNSIQTGPWDDHELDIKVKIADFGLAKFIGELSYTNTLCGTPAYVAPEVLVGGDQRKYNKSVDMWSVGVLLYVCLCGFPPFSDELGPPSMRQQIIDGRYAFYSPYWDEISDEALDLIARLLVVDSTKRLNCLEALSHFWFKNLQDFNDNEDKMNRELTRNELYNFKDDKDITYQDMRARAMSVRIPTRGNSNPVYLTDRALTTSFQDTNNSRDRSIQNSENANLFNFDTPNSNTNSNSNTQNNKSQNPDSLLFPFSQDIPESIPDLIQDIDMAF</sequence>
<reference evidence="1" key="1">
    <citation type="submission" date="2023-04" db="EMBL/GenBank/DDBJ databases">
        <title>Candida boidinii NBRC 1967.</title>
        <authorList>
            <person name="Ichikawa N."/>
            <person name="Sato H."/>
            <person name="Tonouchi N."/>
        </authorList>
    </citation>
    <scope>NUCLEOTIDE SEQUENCE</scope>
    <source>
        <strain evidence="1">NBRC 1967</strain>
    </source>
</reference>
<dbReference type="Proteomes" id="UP001165101">
    <property type="component" value="Unassembled WGS sequence"/>
</dbReference>
<proteinExistence type="predicted"/>
<evidence type="ECO:0000313" key="2">
    <source>
        <dbReference type="Proteomes" id="UP001165101"/>
    </source>
</evidence>
<name>A0ACB5TLE6_CANBO</name>
<gene>
    <name evidence="1" type="ORF">Cboi01_000195300</name>
</gene>